<comment type="caution">
    <text evidence="2">The sequence shown here is derived from an EMBL/GenBank/DDBJ whole genome shotgun (WGS) entry which is preliminary data.</text>
</comment>
<dbReference type="Proteomes" id="UP000015453">
    <property type="component" value="Unassembled WGS sequence"/>
</dbReference>
<name>S8CNG0_9LAMI</name>
<reference evidence="2 3" key="1">
    <citation type="journal article" date="2013" name="BMC Genomics">
        <title>The miniature genome of a carnivorous plant Genlisea aurea contains a low number of genes and short non-coding sequences.</title>
        <authorList>
            <person name="Leushkin E.V."/>
            <person name="Sutormin R.A."/>
            <person name="Nabieva E.R."/>
            <person name="Penin A.A."/>
            <person name="Kondrashov A.S."/>
            <person name="Logacheva M.D."/>
        </authorList>
    </citation>
    <scope>NUCLEOTIDE SEQUENCE [LARGE SCALE GENOMIC DNA]</scope>
</reference>
<protein>
    <submittedName>
        <fullName evidence="2">Uncharacterized protein</fullName>
    </submittedName>
</protein>
<dbReference type="AlphaFoldDB" id="S8CNG0"/>
<evidence type="ECO:0000313" key="3">
    <source>
        <dbReference type="Proteomes" id="UP000015453"/>
    </source>
</evidence>
<dbReference type="EMBL" id="AUSU01003744">
    <property type="protein sequence ID" value="EPS66321.1"/>
    <property type="molecule type" value="Genomic_DNA"/>
</dbReference>
<feature type="compositionally biased region" description="Basic and acidic residues" evidence="1">
    <location>
        <begin position="39"/>
        <end position="56"/>
    </location>
</feature>
<evidence type="ECO:0000313" key="2">
    <source>
        <dbReference type="EMBL" id="EPS66321.1"/>
    </source>
</evidence>
<keyword evidence="3" id="KW-1185">Reference proteome</keyword>
<sequence length="106" mass="12516">MEIRCYYCRCRLFLFMVTWSDIVGPPRFTTLKSAKAGGRERDYEIGPSGHEEEAKNADNNNHVFPRRQNLRFSSKEPEELKKKKKNKFPINHNGTRAAVRWFGRRV</sequence>
<proteinExistence type="predicted"/>
<accession>S8CNG0</accession>
<organism evidence="2 3">
    <name type="scientific">Genlisea aurea</name>
    <dbReference type="NCBI Taxonomy" id="192259"/>
    <lineage>
        <taxon>Eukaryota</taxon>
        <taxon>Viridiplantae</taxon>
        <taxon>Streptophyta</taxon>
        <taxon>Embryophyta</taxon>
        <taxon>Tracheophyta</taxon>
        <taxon>Spermatophyta</taxon>
        <taxon>Magnoliopsida</taxon>
        <taxon>eudicotyledons</taxon>
        <taxon>Gunneridae</taxon>
        <taxon>Pentapetalae</taxon>
        <taxon>asterids</taxon>
        <taxon>lamiids</taxon>
        <taxon>Lamiales</taxon>
        <taxon>Lentibulariaceae</taxon>
        <taxon>Genlisea</taxon>
    </lineage>
</organism>
<feature type="region of interest" description="Disordered" evidence="1">
    <location>
        <begin position="39"/>
        <end position="84"/>
    </location>
</feature>
<gene>
    <name evidence="2" type="ORF">M569_08456</name>
</gene>
<evidence type="ECO:0000256" key="1">
    <source>
        <dbReference type="SAM" id="MobiDB-lite"/>
    </source>
</evidence>